<evidence type="ECO:0000313" key="2">
    <source>
        <dbReference type="EMBL" id="XCH26033.1"/>
    </source>
</evidence>
<dbReference type="RefSeq" id="WP_353721331.1">
    <property type="nucleotide sequence ID" value="NZ_CP159289.1"/>
</dbReference>
<feature type="transmembrane region" description="Helical" evidence="1">
    <location>
        <begin position="6"/>
        <end position="26"/>
    </location>
</feature>
<keyword evidence="1" id="KW-0812">Transmembrane</keyword>
<dbReference type="AlphaFoldDB" id="A0AAU8FRB1"/>
<accession>A0AAU8FRB1</accession>
<proteinExistence type="predicted"/>
<name>A0AAU8FRB1_9BACT</name>
<organism evidence="2">
    <name type="scientific">Dyadobacter sp. 676</name>
    <dbReference type="NCBI Taxonomy" id="3088362"/>
    <lineage>
        <taxon>Bacteria</taxon>
        <taxon>Pseudomonadati</taxon>
        <taxon>Bacteroidota</taxon>
        <taxon>Cytophagia</taxon>
        <taxon>Cytophagales</taxon>
        <taxon>Spirosomataceae</taxon>
        <taxon>Dyadobacter</taxon>
    </lineage>
</organism>
<evidence type="ECO:0008006" key="3">
    <source>
        <dbReference type="Google" id="ProtNLM"/>
    </source>
</evidence>
<reference evidence="2" key="1">
    <citation type="submission" date="2024-06" db="EMBL/GenBank/DDBJ databases">
        <title>Sequencing and assembly of the genome of Dyadobacter sp. strain 676, a symbiont of Cyamopsis tetragonoloba.</title>
        <authorList>
            <person name="Guro P."/>
            <person name="Sazanova A."/>
            <person name="Kuznetsova I."/>
            <person name="Belimov A."/>
            <person name="Safronova V."/>
        </authorList>
    </citation>
    <scope>NUCLEOTIDE SEQUENCE</scope>
    <source>
        <strain evidence="2">676</strain>
    </source>
</reference>
<keyword evidence="1" id="KW-0472">Membrane</keyword>
<keyword evidence="1" id="KW-1133">Transmembrane helix</keyword>
<sequence length="225" mass="24484">MKISTILLTFTVTSFILFTLGSNIFLKTEFSKIDKTDPFYGFVSHGVKPFKYVRLKGAGLGLTQISNGSIPEIKLNIERKYLEWSVSHDTLTVTYLGDKIVTRPPVGKSFDSRPAIHISAPGIYGVSSNNIKCKIKDLKTDHLTIDQTGDGIALTDNSIGSLSAMLKSGALVLVDSHNQIGDSNIQVRDSSSFTSSRDVFGSFHAEVDSTAHLSVPGSLLKKMNK</sequence>
<dbReference type="EMBL" id="CP159289">
    <property type="protein sequence ID" value="XCH26033.1"/>
    <property type="molecule type" value="Genomic_DNA"/>
</dbReference>
<evidence type="ECO:0000256" key="1">
    <source>
        <dbReference type="SAM" id="Phobius"/>
    </source>
</evidence>
<gene>
    <name evidence="2" type="ORF">ABV298_06400</name>
</gene>
<protein>
    <recommendedName>
        <fullName evidence="3">Auto-transporter adhesin head GIN domain-containing protein</fullName>
    </recommendedName>
</protein>